<protein>
    <recommendedName>
        <fullName evidence="5">N-acetyldiaminopimelate deacetylase</fullName>
        <ecNumber evidence="5">3.5.1.47</ecNumber>
    </recommendedName>
</protein>
<dbReference type="Proteomes" id="UP000288943">
    <property type="component" value="Chromosome"/>
</dbReference>
<evidence type="ECO:0000256" key="2">
    <source>
        <dbReference type="ARBA" id="ARBA00022801"/>
    </source>
</evidence>
<comment type="similarity">
    <text evidence="5">Belongs to the peptidase M20A family. N-acetyldiaminopimelate deacetylase subfamily.</text>
</comment>
<dbReference type="GeneID" id="95377604"/>
<dbReference type="GO" id="GO:0050118">
    <property type="term" value="F:N-acetyldiaminopimelate deacetylase activity"/>
    <property type="evidence" value="ECO:0007669"/>
    <property type="project" value="UniProtKB-UniRule"/>
</dbReference>
<dbReference type="GO" id="GO:0009089">
    <property type="term" value="P:lysine biosynthetic process via diaminopimelate"/>
    <property type="evidence" value="ECO:0007669"/>
    <property type="project" value="UniProtKB-UniRule"/>
</dbReference>
<keyword evidence="6" id="KW-0479">Metal-binding</keyword>
<dbReference type="InterPro" id="IPR002933">
    <property type="entry name" value="Peptidase_M20"/>
</dbReference>
<evidence type="ECO:0000259" key="8">
    <source>
        <dbReference type="Pfam" id="PF07687"/>
    </source>
</evidence>
<comment type="catalytic activity">
    <reaction evidence="5">
        <text>N-acetyl-(2S,6S)-2,6-diaminopimelate + H2O = (2S,6S)-2,6-diaminopimelate + acetate</text>
        <dbReference type="Rhea" id="RHEA:20405"/>
        <dbReference type="ChEBI" id="CHEBI:15377"/>
        <dbReference type="ChEBI" id="CHEBI:30089"/>
        <dbReference type="ChEBI" id="CHEBI:57609"/>
        <dbReference type="ChEBI" id="CHEBI:58767"/>
        <dbReference type="EC" id="3.5.1.47"/>
    </reaction>
</comment>
<accession>A0A410X112</accession>
<feature type="binding site" evidence="6">
    <location>
        <position position="93"/>
    </location>
    <ligand>
        <name>Mn(2+)</name>
        <dbReference type="ChEBI" id="CHEBI:29035"/>
        <label>2</label>
    </ligand>
</feature>
<dbReference type="PANTHER" id="PTHR11014:SF98">
    <property type="entry name" value="N-ACETYLDIAMINOPIMELATE DEACETYLASE"/>
    <property type="match status" value="1"/>
</dbReference>
<evidence type="ECO:0000256" key="4">
    <source>
        <dbReference type="ARBA" id="ARBA00023154"/>
    </source>
</evidence>
<evidence type="ECO:0000313" key="12">
    <source>
        <dbReference type="Proteomes" id="UP001527202"/>
    </source>
</evidence>
<dbReference type="InterPro" id="IPR017439">
    <property type="entry name" value="Amidohydrolase"/>
</dbReference>
<comment type="cofactor">
    <cofactor evidence="6">
        <name>Mn(2+)</name>
        <dbReference type="ChEBI" id="CHEBI:29035"/>
    </cofactor>
    <text evidence="6">The Mn(2+) ion enhances activity.</text>
</comment>
<dbReference type="KEGG" id="pchi:PC41400_22695"/>
<dbReference type="AlphaFoldDB" id="A0A410X112"/>
<evidence type="ECO:0000313" key="9">
    <source>
        <dbReference type="EMBL" id="MCY9597947.1"/>
    </source>
</evidence>
<feature type="active site" description="Proton acceptor" evidence="5">
    <location>
        <position position="127"/>
    </location>
</feature>
<dbReference type="GO" id="GO:0019877">
    <property type="term" value="P:diaminopimelate biosynthetic process"/>
    <property type="evidence" value="ECO:0007669"/>
    <property type="project" value="UniProtKB-UniRule"/>
</dbReference>
<dbReference type="HAMAP" id="MF_01692">
    <property type="entry name" value="DapEL"/>
    <property type="match status" value="1"/>
</dbReference>
<dbReference type="FunFam" id="3.30.70.360:FF:000001">
    <property type="entry name" value="N-acetyldiaminopimelate deacetylase"/>
    <property type="match status" value="1"/>
</dbReference>
<feature type="binding site" evidence="6">
    <location>
        <position position="127"/>
    </location>
    <ligand>
        <name>Mn(2+)</name>
        <dbReference type="ChEBI" id="CHEBI:29035"/>
        <label>2</label>
    </ligand>
</feature>
<dbReference type="PANTHER" id="PTHR11014">
    <property type="entry name" value="PEPTIDASE M20 FAMILY MEMBER"/>
    <property type="match status" value="1"/>
</dbReference>
<name>A0A410X112_9BACL</name>
<evidence type="ECO:0000256" key="5">
    <source>
        <dbReference type="HAMAP-Rule" id="MF_01692"/>
    </source>
</evidence>
<dbReference type="EMBL" id="JAMDMJ010000025">
    <property type="protein sequence ID" value="MCY9597947.1"/>
    <property type="molecule type" value="Genomic_DNA"/>
</dbReference>
<proteinExistence type="inferred from homology"/>
<keyword evidence="6" id="KW-0464">Manganese</keyword>
<evidence type="ECO:0000256" key="1">
    <source>
        <dbReference type="ARBA" id="ARBA00022605"/>
    </source>
</evidence>
<comment type="pathway">
    <text evidence="5">Amino-acid biosynthesis; L-lysine biosynthesis via DAP pathway; LL-2,6-diaminopimelate from (S)-tetrahydrodipicolinate (acetylase route): step 3/3.</text>
</comment>
<feature type="binding site" evidence="6">
    <location>
        <position position="153"/>
    </location>
    <ligand>
        <name>Mn(2+)</name>
        <dbReference type="ChEBI" id="CHEBI:29035"/>
        <label>2</label>
    </ligand>
</feature>
<dbReference type="CDD" id="cd05670">
    <property type="entry name" value="M20_Acy1_YkuR-like"/>
    <property type="match status" value="1"/>
</dbReference>
<dbReference type="UniPathway" id="UPA00034">
    <property type="reaction ID" value="UER00024"/>
</dbReference>
<dbReference type="Gene3D" id="3.40.630.10">
    <property type="entry name" value="Zn peptidases"/>
    <property type="match status" value="2"/>
</dbReference>
<keyword evidence="12" id="KW-1185">Reference proteome</keyword>
<keyword evidence="4 5" id="KW-0457">Lysine biosynthesis</keyword>
<evidence type="ECO:0000313" key="10">
    <source>
        <dbReference type="EMBL" id="QAV20323.1"/>
    </source>
</evidence>
<dbReference type="InterPro" id="IPR011650">
    <property type="entry name" value="Peptidase_M20_dimer"/>
</dbReference>
<dbReference type="NCBIfam" id="TIGR01891">
    <property type="entry name" value="amidohydrolases"/>
    <property type="match status" value="1"/>
</dbReference>
<gene>
    <name evidence="9" type="ORF">M5X16_19460</name>
    <name evidence="10" type="ORF">PC41400_22695</name>
</gene>
<dbReference type="SUPFAM" id="SSF53187">
    <property type="entry name" value="Zn-dependent exopeptidases"/>
    <property type="match status" value="1"/>
</dbReference>
<feature type="domain" description="Peptidase M20 dimerisation" evidence="8">
    <location>
        <begin position="179"/>
        <end position="268"/>
    </location>
</feature>
<sequence>MTSPFIELRRQLHRIPEPGFQEFKTQRMLLDYLQTLPQERMEIRTWRTGILVYIKGTNPSKRFGYRADMDGLPIPEETGYPFQSEHPGYMHACGHDVHMSIGAGLVTQFAQRPMKDDLVVVFQPAEEGPGGALPMLASAELSDWMPEQMVGLHIAPEYPVGTIAVRPGILFANTSELFIDLKGKGGHAAYPHLSNDMVVAASQLVGQLHTIVSRNINPLDSAVVTIGKMSAGTKQNIIAENARLEGTIRTLSAESMQLIKARIEGIVRGIESSYGCTATIDWGSNYLQVYNNETLTLEFMDWLQKTDTAPQAGGTDGSLADKSATGTVNGSEPAEAGQVQADSLSSWSEPQIPVRLYECTEAMTGEDFGYFLEKIPGFMFWLGAETPYGLHHARIEPDERAIGVAIRTVDSYLRWKSAQSG</sequence>
<feature type="binding site" evidence="6">
    <location>
        <position position="391"/>
    </location>
    <ligand>
        <name>Mn(2+)</name>
        <dbReference type="ChEBI" id="CHEBI:29035"/>
        <label>2</label>
    </ligand>
</feature>
<evidence type="ECO:0000256" key="6">
    <source>
        <dbReference type="PIRSR" id="PIRSR005962-1"/>
    </source>
</evidence>
<evidence type="ECO:0000313" key="11">
    <source>
        <dbReference type="Proteomes" id="UP000288943"/>
    </source>
</evidence>
<reference evidence="9 12" key="2">
    <citation type="submission" date="2022-05" db="EMBL/GenBank/DDBJ databases">
        <title>Genome Sequencing of Bee-Associated Microbes.</title>
        <authorList>
            <person name="Dunlap C."/>
        </authorList>
    </citation>
    <scope>NUCLEOTIDE SEQUENCE [LARGE SCALE GENOMIC DNA]</scope>
    <source>
        <strain evidence="9 12">NRRL B-23120</strain>
    </source>
</reference>
<dbReference type="InterPro" id="IPR023905">
    <property type="entry name" value="AcetylDAP_deacetylase"/>
</dbReference>
<dbReference type="EMBL" id="CP026520">
    <property type="protein sequence ID" value="QAV20323.1"/>
    <property type="molecule type" value="Genomic_DNA"/>
</dbReference>
<dbReference type="InterPro" id="IPR036264">
    <property type="entry name" value="Bact_exopeptidase_dim_dom"/>
</dbReference>
<dbReference type="Proteomes" id="UP001527202">
    <property type="component" value="Unassembled WGS sequence"/>
</dbReference>
<keyword evidence="2 5" id="KW-0378">Hydrolase</keyword>
<reference evidence="10 11" key="1">
    <citation type="submission" date="2018-01" db="EMBL/GenBank/DDBJ databases">
        <title>The whole genome sequencing and assembly of Paenibacillus chitinolyticus KCCM 41400 strain.</title>
        <authorList>
            <person name="Kim J.-Y."/>
            <person name="Park M.-K."/>
            <person name="Lee Y.-J."/>
            <person name="Yi H."/>
            <person name="Bahn Y.-S."/>
            <person name="Kim J.F."/>
            <person name="Lee D.-W."/>
        </authorList>
    </citation>
    <scope>NUCLEOTIDE SEQUENCE [LARGE SCALE GENOMIC DNA]</scope>
    <source>
        <strain evidence="10 11">KCCM 41400</strain>
    </source>
</reference>
<dbReference type="GO" id="GO:0046872">
    <property type="term" value="F:metal ion binding"/>
    <property type="evidence" value="ECO:0007669"/>
    <property type="project" value="UniProtKB-KW"/>
</dbReference>
<dbReference type="PIRSF" id="PIRSF005962">
    <property type="entry name" value="Pept_M20D_amidohydro"/>
    <property type="match status" value="1"/>
</dbReference>
<dbReference type="Pfam" id="PF07687">
    <property type="entry name" value="M20_dimer"/>
    <property type="match status" value="1"/>
</dbReference>
<feature type="region of interest" description="Disordered" evidence="7">
    <location>
        <begin position="310"/>
        <end position="344"/>
    </location>
</feature>
<dbReference type="Pfam" id="PF01546">
    <property type="entry name" value="Peptidase_M20"/>
    <property type="match status" value="1"/>
</dbReference>
<evidence type="ECO:0000256" key="3">
    <source>
        <dbReference type="ARBA" id="ARBA00022915"/>
    </source>
</evidence>
<evidence type="ECO:0000256" key="7">
    <source>
        <dbReference type="SAM" id="MobiDB-lite"/>
    </source>
</evidence>
<feature type="active site" evidence="5">
    <location>
        <position position="68"/>
    </location>
</feature>
<comment type="function">
    <text evidence="5">Catalyzes the conversion of N-acetyl-diaminopimelate to diaminopimelate and acetate.</text>
</comment>
<dbReference type="EC" id="3.5.1.47" evidence="5"/>
<keyword evidence="3 5" id="KW-0220">Diaminopimelate biosynthesis</keyword>
<dbReference type="SUPFAM" id="SSF55031">
    <property type="entry name" value="Bacterial exopeptidase dimerisation domain"/>
    <property type="match status" value="1"/>
</dbReference>
<organism evidence="10 11">
    <name type="scientific">Paenibacillus chitinolyticus</name>
    <dbReference type="NCBI Taxonomy" id="79263"/>
    <lineage>
        <taxon>Bacteria</taxon>
        <taxon>Bacillati</taxon>
        <taxon>Bacillota</taxon>
        <taxon>Bacilli</taxon>
        <taxon>Bacillales</taxon>
        <taxon>Paenibacillaceae</taxon>
        <taxon>Paenibacillus</taxon>
    </lineage>
</organism>
<dbReference type="OrthoDB" id="9776731at2"/>
<dbReference type="Gene3D" id="3.30.70.360">
    <property type="match status" value="1"/>
</dbReference>
<dbReference type="RefSeq" id="WP_042232499.1">
    <property type="nucleotide sequence ID" value="NZ_CP026520.1"/>
</dbReference>
<feature type="binding site" evidence="6">
    <location>
        <position position="95"/>
    </location>
    <ligand>
        <name>Mn(2+)</name>
        <dbReference type="ChEBI" id="CHEBI:29035"/>
        <label>2</label>
    </ligand>
</feature>
<keyword evidence="1 5" id="KW-0028">Amino-acid biosynthesis</keyword>